<reference evidence="1 2" key="1">
    <citation type="submission" date="2020-08" db="EMBL/GenBank/DDBJ databases">
        <title>Cohnella phylogeny.</title>
        <authorList>
            <person name="Dunlap C."/>
        </authorList>
    </citation>
    <scope>NUCLEOTIDE SEQUENCE [LARGE SCALE GENOMIC DNA]</scope>
    <source>
        <strain evidence="1 2">DSM 103658</strain>
    </source>
</reference>
<protein>
    <submittedName>
        <fullName evidence="1">Uncharacterized protein</fullName>
    </submittedName>
</protein>
<dbReference type="AlphaFoldDB" id="A0A841T748"/>
<accession>A0A841T748</accession>
<proteinExistence type="predicted"/>
<keyword evidence="2" id="KW-1185">Reference proteome</keyword>
<organism evidence="1 2">
    <name type="scientific">Cohnella lubricantis</name>
    <dbReference type="NCBI Taxonomy" id="2163172"/>
    <lineage>
        <taxon>Bacteria</taxon>
        <taxon>Bacillati</taxon>
        <taxon>Bacillota</taxon>
        <taxon>Bacilli</taxon>
        <taxon>Bacillales</taxon>
        <taxon>Paenibacillaceae</taxon>
        <taxon>Cohnella</taxon>
    </lineage>
</organism>
<dbReference type="EMBL" id="JACJVN010000007">
    <property type="protein sequence ID" value="MBB6675939.1"/>
    <property type="molecule type" value="Genomic_DNA"/>
</dbReference>
<name>A0A841T748_9BACL</name>
<comment type="caution">
    <text evidence="1">The sequence shown here is derived from an EMBL/GenBank/DDBJ whole genome shotgun (WGS) entry which is preliminary data.</text>
</comment>
<evidence type="ECO:0000313" key="2">
    <source>
        <dbReference type="Proteomes" id="UP000574133"/>
    </source>
</evidence>
<sequence length="84" mass="9429">MSRKAGNALAHTMASGDAVMEKKKEKAFRLRFILVEDRGADIARNLARREIEKVLAKYGAVSDNLDEILSKHITGEMRNEQKEG</sequence>
<evidence type="ECO:0000313" key="1">
    <source>
        <dbReference type="EMBL" id="MBB6675939.1"/>
    </source>
</evidence>
<dbReference type="Proteomes" id="UP000574133">
    <property type="component" value="Unassembled WGS sequence"/>
</dbReference>
<gene>
    <name evidence="1" type="ORF">H4Q31_01205</name>
</gene>
<dbReference type="RefSeq" id="WP_185177246.1">
    <property type="nucleotide sequence ID" value="NZ_CBCSEP010000012.1"/>
</dbReference>